<dbReference type="PANTHER" id="PTHR39596">
    <property type="match status" value="1"/>
</dbReference>
<comment type="caution">
    <text evidence="1">The sequence shown here is derived from an EMBL/GenBank/DDBJ whole genome shotgun (WGS) entry which is preliminary data.</text>
</comment>
<evidence type="ECO:0000313" key="2">
    <source>
        <dbReference type="Proteomes" id="UP000481288"/>
    </source>
</evidence>
<sequence>MEFNLLPTFRVNTPVLKTPYVADERWDGSTWVSYPVKKESAGLNYLRAQRVTPVREQESFLQTWLYFGLICQFIGANAVDGGPPTSQSPEVIDRVYDLIVVQDDSGLFVRLDEDGLNSLRDIGLSLLSREPEARKAHLDRMIFCLSCTQAILEQLPRDFNHMVRYSIASLGEIYAETVNVGLERLQLPNSFNRMWSGGLLDVDAKASMMEHGWCPSDIARAEVKYRSIQALFMMRMLDKSLPPRDHSHCTNDACNLYQIDPGNYQQKHHDCSCHELVVRDADLTSVLFKDEKFPILKFKGDMHNPDYDIVESGAYIAISHVWADGLGNPNANSLHRCQLSRLQETVKAVVIKDSEDEAEPEEHPLIWLGTLCCPAQDGPGKTIAIEKIRLVYRRAKHVLVLDLGLMSYDSKSQDWPELLIRIFTSGWMRRLWTLQEGALAQSLYFQFADEAVSLQWLMVQMLASVKKSMRHVAMSLDISKEFVSLCSFFFPSALTPAGDEPDLYTPDYALNFRSVSVATDEPLCIGTLMSLDLHEILQIDPKEERMQKVWELIAAKKGGIPAETIFLNKKRIDTDGWRWAPMTLLQVEMGMQKRETREVHWLGSQMGKIDARGLRVEYPGYRLTRVQYGDQRPSNPWPGISRVPEMWLQFRDVATRCWYRIVDNQVGIPSLSWTTDEQRRKNNEAGSFLLQDLADTGKAVLVMNSNSNSRESLIKSVLATIGLMKGPSG</sequence>
<dbReference type="PANTHER" id="PTHR39596:SF3">
    <property type="entry name" value="HETEROKARYON INCOMPATIBILITY DOMAIN-CONTAINING PROTEIN"/>
    <property type="match status" value="1"/>
</dbReference>
<organism evidence="1 2">
    <name type="scientific">Lachnellula cervina</name>
    <dbReference type="NCBI Taxonomy" id="1316786"/>
    <lineage>
        <taxon>Eukaryota</taxon>
        <taxon>Fungi</taxon>
        <taxon>Dikarya</taxon>
        <taxon>Ascomycota</taxon>
        <taxon>Pezizomycotina</taxon>
        <taxon>Leotiomycetes</taxon>
        <taxon>Helotiales</taxon>
        <taxon>Lachnaceae</taxon>
        <taxon>Lachnellula</taxon>
    </lineage>
</organism>
<evidence type="ECO:0008006" key="3">
    <source>
        <dbReference type="Google" id="ProtNLM"/>
    </source>
</evidence>
<evidence type="ECO:0000313" key="1">
    <source>
        <dbReference type="EMBL" id="TVY56490.1"/>
    </source>
</evidence>
<reference evidence="1 2" key="1">
    <citation type="submission" date="2018-05" db="EMBL/GenBank/DDBJ databases">
        <title>Whole genome sequencing for identification of molecular markers to develop diagnostic detection tools for the regulated plant pathogen Lachnellula willkommii.</title>
        <authorList>
            <person name="Giroux E."/>
            <person name="Bilodeau G."/>
        </authorList>
    </citation>
    <scope>NUCLEOTIDE SEQUENCE [LARGE SCALE GENOMIC DNA]</scope>
    <source>
        <strain evidence="1 2">CBS 625.97</strain>
    </source>
</reference>
<dbReference type="AlphaFoldDB" id="A0A7D8YWG0"/>
<dbReference type="Proteomes" id="UP000481288">
    <property type="component" value="Unassembled WGS sequence"/>
</dbReference>
<dbReference type="EMBL" id="QGMG01000156">
    <property type="protein sequence ID" value="TVY56490.1"/>
    <property type="molecule type" value="Genomic_DNA"/>
</dbReference>
<proteinExistence type="predicted"/>
<gene>
    <name evidence="1" type="ORF">LCER1_G003061</name>
</gene>
<keyword evidence="2" id="KW-1185">Reference proteome</keyword>
<name>A0A7D8YWG0_9HELO</name>
<protein>
    <recommendedName>
        <fullName evidence="3">Heterokaryon incompatibility domain-containing protein</fullName>
    </recommendedName>
</protein>
<accession>A0A7D8YWG0</accession>
<dbReference type="OrthoDB" id="2426273at2759"/>